<dbReference type="EMBL" id="BRXW01000095">
    <property type="protein sequence ID" value="GMI06110.1"/>
    <property type="molecule type" value="Genomic_DNA"/>
</dbReference>
<dbReference type="Pfam" id="PF01207">
    <property type="entry name" value="Dus"/>
    <property type="match status" value="1"/>
</dbReference>
<comment type="similarity">
    <text evidence="8">Belongs to the Dus family. Dus1 subfamily.</text>
</comment>
<dbReference type="InterPro" id="IPR035587">
    <property type="entry name" value="DUS-like_FMN-bd"/>
</dbReference>
<evidence type="ECO:0000256" key="2">
    <source>
        <dbReference type="ARBA" id="ARBA00022630"/>
    </source>
</evidence>
<evidence type="ECO:0000256" key="12">
    <source>
        <dbReference type="ARBA" id="ARBA00048934"/>
    </source>
</evidence>
<comment type="caution">
    <text evidence="16">The sequence shown here is derived from an EMBL/GenBank/DDBJ whole genome shotgun (WGS) entry which is preliminary data.</text>
</comment>
<dbReference type="Proteomes" id="UP001165122">
    <property type="component" value="Unassembled WGS sequence"/>
</dbReference>
<evidence type="ECO:0000256" key="1">
    <source>
        <dbReference type="ARBA" id="ARBA00001917"/>
    </source>
</evidence>
<dbReference type="Gene3D" id="3.20.20.70">
    <property type="entry name" value="Aldolase class I"/>
    <property type="match status" value="1"/>
</dbReference>
<dbReference type="InterPro" id="IPR018517">
    <property type="entry name" value="tRNA_hU_synthase_CS"/>
</dbReference>
<dbReference type="GO" id="GO:0017150">
    <property type="term" value="F:tRNA dihydrouridine synthase activity"/>
    <property type="evidence" value="ECO:0007669"/>
    <property type="project" value="InterPro"/>
</dbReference>
<evidence type="ECO:0000259" key="15">
    <source>
        <dbReference type="Pfam" id="PF01207"/>
    </source>
</evidence>
<dbReference type="EC" id="1.3.1.88" evidence="9"/>
<keyword evidence="7" id="KW-0520">NAD</keyword>
<comment type="catalytic activity">
    <reaction evidence="11">
        <text>5,6-dihydrouridine(16) in tRNA + NADP(+) = uridine(16) in tRNA + NADPH + H(+)</text>
        <dbReference type="Rhea" id="RHEA:53376"/>
        <dbReference type="Rhea" id="RHEA-COMP:13543"/>
        <dbReference type="Rhea" id="RHEA-COMP:13544"/>
        <dbReference type="ChEBI" id="CHEBI:15378"/>
        <dbReference type="ChEBI" id="CHEBI:57783"/>
        <dbReference type="ChEBI" id="CHEBI:58349"/>
        <dbReference type="ChEBI" id="CHEBI:65315"/>
        <dbReference type="ChEBI" id="CHEBI:74443"/>
        <dbReference type="EC" id="1.3.1.88"/>
    </reaction>
    <physiologicalReaction direction="right-to-left" evidence="11">
        <dbReference type="Rhea" id="RHEA:53378"/>
    </physiologicalReaction>
</comment>
<name>A0A9W7CAE4_9STRA</name>
<comment type="catalytic activity">
    <reaction evidence="12">
        <text>5,6-dihydrouridine(16) in tRNA + NAD(+) = uridine(16) in tRNA + NADH + H(+)</text>
        <dbReference type="Rhea" id="RHEA:53380"/>
        <dbReference type="Rhea" id="RHEA-COMP:13543"/>
        <dbReference type="Rhea" id="RHEA-COMP:13544"/>
        <dbReference type="ChEBI" id="CHEBI:15378"/>
        <dbReference type="ChEBI" id="CHEBI:57540"/>
        <dbReference type="ChEBI" id="CHEBI:57945"/>
        <dbReference type="ChEBI" id="CHEBI:65315"/>
        <dbReference type="ChEBI" id="CHEBI:74443"/>
        <dbReference type="EC" id="1.3.1.88"/>
    </reaction>
    <physiologicalReaction direction="right-to-left" evidence="12">
        <dbReference type="Rhea" id="RHEA:53382"/>
    </physiologicalReaction>
</comment>
<dbReference type="OrthoDB" id="272303at2759"/>
<keyword evidence="5" id="KW-0521">NADP</keyword>
<dbReference type="PANTHER" id="PTHR11082">
    <property type="entry name" value="TRNA-DIHYDROURIDINE SYNTHASE"/>
    <property type="match status" value="1"/>
</dbReference>
<evidence type="ECO:0000313" key="17">
    <source>
        <dbReference type="Proteomes" id="UP001165122"/>
    </source>
</evidence>
<keyword evidence="4" id="KW-0819">tRNA processing</keyword>
<evidence type="ECO:0000313" key="16">
    <source>
        <dbReference type="EMBL" id="GMI06110.1"/>
    </source>
</evidence>
<protein>
    <recommendedName>
        <fullName evidence="9">tRNA-dihydrouridine(16/17) synthase [NAD(P)(+)]</fullName>
        <ecNumber evidence="9">1.3.1.88</ecNumber>
    </recommendedName>
</protein>
<dbReference type="InterPro" id="IPR013785">
    <property type="entry name" value="Aldolase_TIM"/>
</dbReference>
<keyword evidence="6" id="KW-0560">Oxidoreductase</keyword>
<comment type="cofactor">
    <cofactor evidence="1">
        <name>FMN</name>
        <dbReference type="ChEBI" id="CHEBI:58210"/>
    </cofactor>
</comment>
<accession>A0A9W7CAE4</accession>
<dbReference type="PANTHER" id="PTHR11082:SF5">
    <property type="entry name" value="TRNA-DIHYDROURIDINE(16_17) SYNTHASE [NAD(P)(+)]-LIKE"/>
    <property type="match status" value="1"/>
</dbReference>
<gene>
    <name evidence="16" type="ORF">TrLO_g2315</name>
</gene>
<evidence type="ECO:0000256" key="5">
    <source>
        <dbReference type="ARBA" id="ARBA00022857"/>
    </source>
</evidence>
<evidence type="ECO:0000256" key="8">
    <source>
        <dbReference type="ARBA" id="ARBA00038313"/>
    </source>
</evidence>
<reference evidence="17" key="1">
    <citation type="journal article" date="2023" name="Commun. Biol.">
        <title>Genome analysis of Parmales, the sister group of diatoms, reveals the evolutionary specialization of diatoms from phago-mixotrophs to photoautotrophs.</title>
        <authorList>
            <person name="Ban H."/>
            <person name="Sato S."/>
            <person name="Yoshikawa S."/>
            <person name="Yamada K."/>
            <person name="Nakamura Y."/>
            <person name="Ichinomiya M."/>
            <person name="Sato N."/>
            <person name="Blanc-Mathieu R."/>
            <person name="Endo H."/>
            <person name="Kuwata A."/>
            <person name="Ogata H."/>
        </authorList>
    </citation>
    <scope>NUCLEOTIDE SEQUENCE [LARGE SCALE GENOMIC DNA]</scope>
    <source>
        <strain evidence="17">NIES 3700</strain>
    </source>
</reference>
<dbReference type="AlphaFoldDB" id="A0A9W7CAE4"/>
<evidence type="ECO:0000256" key="6">
    <source>
        <dbReference type="ARBA" id="ARBA00023002"/>
    </source>
</evidence>
<evidence type="ECO:0000256" key="11">
    <source>
        <dbReference type="ARBA" id="ARBA00047652"/>
    </source>
</evidence>
<keyword evidence="3" id="KW-0288">FMN</keyword>
<evidence type="ECO:0000256" key="9">
    <source>
        <dbReference type="ARBA" id="ARBA00038890"/>
    </source>
</evidence>
<keyword evidence="2" id="KW-0285">Flavoprotein</keyword>
<organism evidence="16 17">
    <name type="scientific">Triparma laevis f. longispina</name>
    <dbReference type="NCBI Taxonomy" id="1714387"/>
    <lineage>
        <taxon>Eukaryota</taxon>
        <taxon>Sar</taxon>
        <taxon>Stramenopiles</taxon>
        <taxon>Ochrophyta</taxon>
        <taxon>Bolidophyceae</taxon>
        <taxon>Parmales</taxon>
        <taxon>Triparmaceae</taxon>
        <taxon>Triparma</taxon>
    </lineage>
</organism>
<evidence type="ECO:0000256" key="3">
    <source>
        <dbReference type="ARBA" id="ARBA00022643"/>
    </source>
</evidence>
<evidence type="ECO:0000256" key="4">
    <source>
        <dbReference type="ARBA" id="ARBA00022694"/>
    </source>
</evidence>
<dbReference type="PROSITE" id="PS01136">
    <property type="entry name" value="UPF0034"/>
    <property type="match status" value="1"/>
</dbReference>
<dbReference type="CDD" id="cd02801">
    <property type="entry name" value="DUS_like_FMN"/>
    <property type="match status" value="1"/>
</dbReference>
<feature type="domain" description="DUS-like FMN-binding" evidence="15">
    <location>
        <begin position="47"/>
        <end position="342"/>
    </location>
</feature>
<evidence type="ECO:0000256" key="14">
    <source>
        <dbReference type="SAM" id="MobiDB-lite"/>
    </source>
</evidence>
<comment type="catalytic activity">
    <reaction evidence="10">
        <text>5,6-dihydrouridine(17) in tRNA + NAD(+) = uridine(17) in tRNA + NADH + H(+)</text>
        <dbReference type="Rhea" id="RHEA:53372"/>
        <dbReference type="Rhea" id="RHEA-COMP:13541"/>
        <dbReference type="Rhea" id="RHEA-COMP:13542"/>
        <dbReference type="ChEBI" id="CHEBI:15378"/>
        <dbReference type="ChEBI" id="CHEBI:57540"/>
        <dbReference type="ChEBI" id="CHEBI:57945"/>
        <dbReference type="ChEBI" id="CHEBI:65315"/>
        <dbReference type="ChEBI" id="CHEBI:74443"/>
        <dbReference type="EC" id="1.3.1.88"/>
    </reaction>
    <physiologicalReaction direction="right-to-left" evidence="10">
        <dbReference type="Rhea" id="RHEA:53374"/>
    </physiologicalReaction>
</comment>
<dbReference type="GO" id="GO:0050660">
    <property type="term" value="F:flavin adenine dinucleotide binding"/>
    <property type="evidence" value="ECO:0007669"/>
    <property type="project" value="InterPro"/>
</dbReference>
<evidence type="ECO:0000256" key="10">
    <source>
        <dbReference type="ARBA" id="ARBA00047287"/>
    </source>
</evidence>
<feature type="region of interest" description="Disordered" evidence="14">
    <location>
        <begin position="1"/>
        <end position="23"/>
    </location>
</feature>
<proteinExistence type="inferred from homology"/>
<dbReference type="SUPFAM" id="SSF51395">
    <property type="entry name" value="FMN-linked oxidoreductases"/>
    <property type="match status" value="1"/>
</dbReference>
<sequence length="417" mass="45980">MSSLSTTLPPTPPTADPDAPSQIAWPDTEPHRWLTSLLNGSSYAYIVAPMVDQSDLPFRFLSRRYSSNLCYTPMIHSRMFTTDVKYREKFMPKFDEAKHPMGGPVFHQFCGNNEETMLAAVNLLPSYCEVVDINCGCPQGIAKRGGYGAFLLEEGDLLVKIVSTLVTKSDRRVTVKVRILPTGVADSIALYTRLVDAGASLLTIHGRTRHQKGQLTGKVDWNAIKQVVDALGHRIPIIANGGISSMDDVRACIEQTGVRGVMSSEGILEYPAIFMETNVTATGGKRTAPSRVTLAREYLDLNDKFPNNCGGQGSGLKCAKTHLQHFLYSDLQPFPEARTAMHEAHSTSDMFAVCDLIEKQNGDNYDKSEEGLGWYNRHRCEKEGETKLDFKQVELDEDFGGCFGGMLGENAECGGDY</sequence>
<evidence type="ECO:0000256" key="13">
    <source>
        <dbReference type="ARBA" id="ARBA00049467"/>
    </source>
</evidence>
<evidence type="ECO:0000256" key="7">
    <source>
        <dbReference type="ARBA" id="ARBA00023027"/>
    </source>
</evidence>
<comment type="catalytic activity">
    <reaction evidence="13">
        <text>5,6-dihydrouridine(17) in tRNA + NADP(+) = uridine(17) in tRNA + NADPH + H(+)</text>
        <dbReference type="Rhea" id="RHEA:53368"/>
        <dbReference type="Rhea" id="RHEA-COMP:13541"/>
        <dbReference type="Rhea" id="RHEA-COMP:13542"/>
        <dbReference type="ChEBI" id="CHEBI:15378"/>
        <dbReference type="ChEBI" id="CHEBI:57783"/>
        <dbReference type="ChEBI" id="CHEBI:58349"/>
        <dbReference type="ChEBI" id="CHEBI:65315"/>
        <dbReference type="ChEBI" id="CHEBI:74443"/>
        <dbReference type="EC" id="1.3.1.88"/>
    </reaction>
    <physiologicalReaction direction="right-to-left" evidence="13">
        <dbReference type="Rhea" id="RHEA:53370"/>
    </physiologicalReaction>
</comment>
<keyword evidence="17" id="KW-1185">Reference proteome</keyword>